<accession>B0C8U0</accession>
<organism evidence="2 3">
    <name type="scientific">Acaryochloris marina (strain MBIC 11017)</name>
    <dbReference type="NCBI Taxonomy" id="329726"/>
    <lineage>
        <taxon>Bacteria</taxon>
        <taxon>Bacillati</taxon>
        <taxon>Cyanobacteriota</taxon>
        <taxon>Cyanophyceae</taxon>
        <taxon>Acaryochloridales</taxon>
        <taxon>Acaryochloridaceae</taxon>
        <taxon>Acaryochloris</taxon>
    </lineage>
</organism>
<gene>
    <name evidence="2" type="ordered locus">AM1_0244</name>
</gene>
<evidence type="ECO:0000313" key="3">
    <source>
        <dbReference type="Proteomes" id="UP000000268"/>
    </source>
</evidence>
<dbReference type="EMBL" id="CP000828">
    <property type="protein sequence ID" value="ABW25330.1"/>
    <property type="molecule type" value="Genomic_DNA"/>
</dbReference>
<feature type="compositionally biased region" description="Basic residues" evidence="1">
    <location>
        <begin position="1"/>
        <end position="19"/>
    </location>
</feature>
<feature type="region of interest" description="Disordered" evidence="1">
    <location>
        <begin position="1"/>
        <end position="39"/>
    </location>
</feature>
<dbReference type="STRING" id="329726.AM1_0244"/>
<evidence type="ECO:0000313" key="2">
    <source>
        <dbReference type="EMBL" id="ABW25330.1"/>
    </source>
</evidence>
<name>B0C8U0_ACAM1</name>
<sequence>MAGRKKKNQLARSSKKSTSTRKERINALSKHAVDGMPPDDIAERRINEESQIKFNHLKKKYKEIFDALSDLNTYGEVILPRGLSVQKQRIFRLEVTQLEDLCALAQYSWTLIVTRKDSPLKTLEGIIDRKIDNPGDFIRTILTLEAAFDLWMCSPEFVGEALKGKSQTSLASYRANERGKLKKLISHQLTGGSVELSDKLLALATKHLASDEERLSNLRHGSRLWLLNWLGKLPKSIQHQYTLDNLLERYYRTKQRLDSEIANACNPRHGRTKKKLGRLAS</sequence>
<dbReference type="KEGG" id="amr:AM1_0244"/>
<proteinExistence type="predicted"/>
<dbReference type="RefSeq" id="WP_012160940.1">
    <property type="nucleotide sequence ID" value="NC_009925.1"/>
</dbReference>
<dbReference type="Proteomes" id="UP000000268">
    <property type="component" value="Chromosome"/>
</dbReference>
<reference evidence="2 3" key="1">
    <citation type="journal article" date="2008" name="Proc. Natl. Acad. Sci. U.S.A.">
        <title>Niche adaptation and genome expansion in the chlorophyll d-producing cyanobacterium Acaryochloris marina.</title>
        <authorList>
            <person name="Swingley W.D."/>
            <person name="Chen M."/>
            <person name="Cheung P.C."/>
            <person name="Conrad A.L."/>
            <person name="Dejesa L.C."/>
            <person name="Hao J."/>
            <person name="Honchak B.M."/>
            <person name="Karbach L.E."/>
            <person name="Kurdoglu A."/>
            <person name="Lahiri S."/>
            <person name="Mastrian S.D."/>
            <person name="Miyashita H."/>
            <person name="Page L."/>
            <person name="Ramakrishna P."/>
            <person name="Satoh S."/>
            <person name="Sattley W.M."/>
            <person name="Shimada Y."/>
            <person name="Taylor H.L."/>
            <person name="Tomo T."/>
            <person name="Tsuchiya T."/>
            <person name="Wang Z.T."/>
            <person name="Raymond J."/>
            <person name="Mimuro M."/>
            <person name="Blankenship R.E."/>
            <person name="Touchman J.W."/>
        </authorList>
    </citation>
    <scope>NUCLEOTIDE SEQUENCE [LARGE SCALE GENOMIC DNA]</scope>
    <source>
        <strain evidence="3">MBIC 11017</strain>
    </source>
</reference>
<keyword evidence="3" id="KW-1185">Reference proteome</keyword>
<protein>
    <submittedName>
        <fullName evidence="2">Uncharacterized protein</fullName>
    </submittedName>
</protein>
<dbReference type="AlphaFoldDB" id="B0C8U0"/>
<dbReference type="HOGENOM" id="CLU_989098_0_0_3"/>
<evidence type="ECO:0000256" key="1">
    <source>
        <dbReference type="SAM" id="MobiDB-lite"/>
    </source>
</evidence>